<organism evidence="4 5">
    <name type="scientific">Yaniella flava</name>
    <dbReference type="NCBI Taxonomy" id="287930"/>
    <lineage>
        <taxon>Bacteria</taxon>
        <taxon>Bacillati</taxon>
        <taxon>Actinomycetota</taxon>
        <taxon>Actinomycetes</taxon>
        <taxon>Micrococcales</taxon>
        <taxon>Micrococcaceae</taxon>
        <taxon>Yaniella</taxon>
    </lineage>
</organism>
<evidence type="ECO:0000259" key="3">
    <source>
        <dbReference type="PROSITE" id="PS50830"/>
    </source>
</evidence>
<gene>
    <name evidence="4" type="ORF">GCM10009720_10460</name>
</gene>
<keyword evidence="2" id="KW-1133">Transmembrane helix</keyword>
<dbReference type="Pfam" id="PF00565">
    <property type="entry name" value="SNase"/>
    <property type="match status" value="1"/>
</dbReference>
<proteinExistence type="predicted"/>
<dbReference type="EMBL" id="BAAAMN010000016">
    <property type="protein sequence ID" value="GAA2032081.1"/>
    <property type="molecule type" value="Genomic_DNA"/>
</dbReference>
<name>A0ABN2UBI6_9MICC</name>
<feature type="compositionally biased region" description="Low complexity" evidence="1">
    <location>
        <begin position="309"/>
        <end position="344"/>
    </location>
</feature>
<comment type="caution">
    <text evidence="4">The sequence shown here is derived from an EMBL/GenBank/DDBJ whole genome shotgun (WGS) entry which is preliminary data.</text>
</comment>
<evidence type="ECO:0000256" key="2">
    <source>
        <dbReference type="SAM" id="Phobius"/>
    </source>
</evidence>
<keyword evidence="2" id="KW-0812">Transmembrane</keyword>
<feature type="compositionally biased region" description="Polar residues" evidence="1">
    <location>
        <begin position="351"/>
        <end position="370"/>
    </location>
</feature>
<dbReference type="RefSeq" id="WP_343956553.1">
    <property type="nucleotide sequence ID" value="NZ_BAAAMN010000016.1"/>
</dbReference>
<feature type="region of interest" description="Disordered" evidence="1">
    <location>
        <begin position="280"/>
        <end position="376"/>
    </location>
</feature>
<keyword evidence="2" id="KW-0472">Membrane</keyword>
<feature type="compositionally biased region" description="Low complexity" evidence="1">
    <location>
        <begin position="285"/>
        <end position="296"/>
    </location>
</feature>
<dbReference type="SMART" id="SM00318">
    <property type="entry name" value="SNc"/>
    <property type="match status" value="1"/>
</dbReference>
<keyword evidence="5" id="KW-1185">Reference proteome</keyword>
<evidence type="ECO:0000313" key="4">
    <source>
        <dbReference type="EMBL" id="GAA2032081.1"/>
    </source>
</evidence>
<dbReference type="InterPro" id="IPR035437">
    <property type="entry name" value="SNase_OB-fold_sf"/>
</dbReference>
<feature type="domain" description="TNase-like" evidence="3">
    <location>
        <begin position="42"/>
        <end position="178"/>
    </location>
</feature>
<dbReference type="InterPro" id="IPR016071">
    <property type="entry name" value="Staphylococal_nuclease_OB-fold"/>
</dbReference>
<dbReference type="SUPFAM" id="SSF50199">
    <property type="entry name" value="Staphylococcal nuclease"/>
    <property type="match status" value="1"/>
</dbReference>
<dbReference type="PROSITE" id="PS50830">
    <property type="entry name" value="TNASE_3"/>
    <property type="match status" value="1"/>
</dbReference>
<reference evidence="4 5" key="1">
    <citation type="journal article" date="2019" name="Int. J. Syst. Evol. Microbiol.">
        <title>The Global Catalogue of Microorganisms (GCM) 10K type strain sequencing project: providing services to taxonomists for standard genome sequencing and annotation.</title>
        <authorList>
            <consortium name="The Broad Institute Genomics Platform"/>
            <consortium name="The Broad Institute Genome Sequencing Center for Infectious Disease"/>
            <person name="Wu L."/>
            <person name="Ma J."/>
        </authorList>
    </citation>
    <scope>NUCLEOTIDE SEQUENCE [LARGE SCALE GENOMIC DNA]</scope>
    <source>
        <strain evidence="4 5">JCM 13595</strain>
    </source>
</reference>
<feature type="transmembrane region" description="Helical" evidence="2">
    <location>
        <begin position="12"/>
        <end position="32"/>
    </location>
</feature>
<dbReference type="Proteomes" id="UP001501461">
    <property type="component" value="Unassembled WGS sequence"/>
</dbReference>
<dbReference type="Gene3D" id="2.40.50.90">
    <property type="match status" value="1"/>
</dbReference>
<sequence>MPKSSTRRNSRLTTPVMITFVVVAVVMLALTVTSVVKAMTRGDDPVVVNAVLTGQSMEVNRTTGLDVIRFQSVRAPLPTEEDVPDTLDTCMAGEAREHLASLAGEGTSLDVEIEAYANAPNGELWADIYHNGEDLALEMVEAGYAVVDPASVDDQQTLDALNAAQEQARQDERGIFSKDAECTLPSYVDPMIAGLNDLPPSPPANDVTELTKYIGEMNSIRSDAQQAVAVLTAIPDTSNDDSVAALAWGDAKEEYISTLETHLEEIRGLIEDAQDNRADLRDTNQASQSSSRQAQPEPEPSADEQPTNEPAQQQSDDEQPQQQPTQQQAAAEPEQEQSPASQEPVEADAQPQDNQDPPELGSSNSSNRGQTGQGES</sequence>
<evidence type="ECO:0000313" key="5">
    <source>
        <dbReference type="Proteomes" id="UP001501461"/>
    </source>
</evidence>
<protein>
    <recommendedName>
        <fullName evidence="3">TNase-like domain-containing protein</fullName>
    </recommendedName>
</protein>
<accession>A0ABN2UBI6</accession>
<evidence type="ECO:0000256" key="1">
    <source>
        <dbReference type="SAM" id="MobiDB-lite"/>
    </source>
</evidence>